<dbReference type="OMA" id="HLFSWDG"/>
<dbReference type="GeneID" id="29114297"/>
<evidence type="ECO:0000313" key="2">
    <source>
        <dbReference type="Proteomes" id="UP000077248"/>
    </source>
</evidence>
<keyword evidence="2" id="KW-1185">Reference proteome</keyword>
<sequence>MVEAISDPVAAKKPSKDYPWWVENIDHKITPEVRQHLETYSGIQSEDVYKHIYAIREKAWSIRPYPCTGIGMFLSPAVSCHPAYKALLPRLKASGKFLDIGCYIGQDLRRLALDGVPEQNLIGTDIVDHWKLGFEFFNDKDRFHAQYIESDLLHPNGAMERLFGQIDVVSIIHVLHQWDWNTQILACKEVVKFTKTGSVIIGYQGGTNDITKRTKWNVENGQKEFTLHDPKTFMDMWKIVGEEMEMEWNTEAKIVPWDELATRTEDVAYLGEDFALLRFLVKRVR</sequence>
<dbReference type="AlphaFoldDB" id="A0A177DER2"/>
<dbReference type="InterPro" id="IPR029063">
    <property type="entry name" value="SAM-dependent_MTases_sf"/>
</dbReference>
<dbReference type="RefSeq" id="XP_018383051.1">
    <property type="nucleotide sequence ID" value="XM_018528703.1"/>
</dbReference>
<dbReference type="SUPFAM" id="SSF53335">
    <property type="entry name" value="S-adenosyl-L-methionine-dependent methyltransferases"/>
    <property type="match status" value="1"/>
</dbReference>
<dbReference type="PANTHER" id="PTHR35897:SF2">
    <property type="entry name" value="METHYLTRANSFERASE DOMAIN-CONTAINING PROTEIN"/>
    <property type="match status" value="1"/>
</dbReference>
<accession>A0A177DER2</accession>
<dbReference type="Gene3D" id="3.40.50.150">
    <property type="entry name" value="Vaccinia Virus protein VP39"/>
    <property type="match status" value="1"/>
</dbReference>
<dbReference type="VEuPathDB" id="FungiDB:CC77DRAFT_1064246"/>
<proteinExistence type="predicted"/>
<dbReference type="PANTHER" id="PTHR35897">
    <property type="entry name" value="METHYLTRANSFERASE AUSD"/>
    <property type="match status" value="1"/>
</dbReference>
<evidence type="ECO:0008006" key="3">
    <source>
        <dbReference type="Google" id="ProtNLM"/>
    </source>
</evidence>
<protein>
    <recommendedName>
        <fullName evidence="3">Methyltransferase domain-containing protein</fullName>
    </recommendedName>
</protein>
<gene>
    <name evidence="1" type="ORF">CC77DRAFT_1064246</name>
</gene>
<dbReference type="EMBL" id="KV441486">
    <property type="protein sequence ID" value="OAG17630.1"/>
    <property type="molecule type" value="Genomic_DNA"/>
</dbReference>
<reference evidence="1 2" key="1">
    <citation type="submission" date="2016-05" db="EMBL/GenBank/DDBJ databases">
        <title>Comparative analysis of secretome profiles of manganese(II)-oxidizing ascomycete fungi.</title>
        <authorList>
            <consortium name="DOE Joint Genome Institute"/>
            <person name="Zeiner C.A."/>
            <person name="Purvine S.O."/>
            <person name="Zink E.M."/>
            <person name="Wu S."/>
            <person name="Pasa-Tolic L."/>
            <person name="Chaput D.L."/>
            <person name="Haridas S."/>
            <person name="Grigoriev I.V."/>
            <person name="Santelli C.M."/>
            <person name="Hansel C.M."/>
        </authorList>
    </citation>
    <scope>NUCLEOTIDE SEQUENCE [LARGE SCALE GENOMIC DNA]</scope>
    <source>
        <strain evidence="1 2">SRC1lrK2f</strain>
    </source>
</reference>
<organism evidence="1 2">
    <name type="scientific">Alternaria alternata</name>
    <name type="common">Alternaria rot fungus</name>
    <name type="synonym">Torula alternata</name>
    <dbReference type="NCBI Taxonomy" id="5599"/>
    <lineage>
        <taxon>Eukaryota</taxon>
        <taxon>Fungi</taxon>
        <taxon>Dikarya</taxon>
        <taxon>Ascomycota</taxon>
        <taxon>Pezizomycotina</taxon>
        <taxon>Dothideomycetes</taxon>
        <taxon>Pleosporomycetidae</taxon>
        <taxon>Pleosporales</taxon>
        <taxon>Pleosporineae</taxon>
        <taxon>Pleosporaceae</taxon>
        <taxon>Alternaria</taxon>
        <taxon>Alternaria sect. Alternaria</taxon>
        <taxon>Alternaria alternata complex</taxon>
    </lineage>
</organism>
<dbReference type="KEGG" id="aalt:CC77DRAFT_1064246"/>
<dbReference type="InterPro" id="IPR051654">
    <property type="entry name" value="Meroterpenoid_MTases"/>
</dbReference>
<dbReference type="Proteomes" id="UP000077248">
    <property type="component" value="Unassembled WGS sequence"/>
</dbReference>
<evidence type="ECO:0000313" key="1">
    <source>
        <dbReference type="EMBL" id="OAG17630.1"/>
    </source>
</evidence>
<name>A0A177DER2_ALTAL</name>